<dbReference type="GO" id="GO:0004352">
    <property type="term" value="F:glutamate dehydrogenase (NAD+) activity"/>
    <property type="evidence" value="ECO:0007669"/>
    <property type="project" value="TreeGrafter"/>
</dbReference>
<dbReference type="Gene3D" id="3.40.50.10860">
    <property type="entry name" value="Leucine Dehydrogenase, chain A, domain 1"/>
    <property type="match status" value="1"/>
</dbReference>
<evidence type="ECO:0000313" key="11">
    <source>
        <dbReference type="Proteomes" id="UP000752012"/>
    </source>
</evidence>
<dbReference type="PANTHER" id="PTHR11606:SF13">
    <property type="entry name" value="GLUTAMATE DEHYDROGENASE 1, MITOCHONDRIAL"/>
    <property type="match status" value="1"/>
</dbReference>
<dbReference type="EMBL" id="JAATHJ010000042">
    <property type="protein sequence ID" value="NJP39205.1"/>
    <property type="molecule type" value="Genomic_DNA"/>
</dbReference>
<dbReference type="InterPro" id="IPR006097">
    <property type="entry name" value="Glu/Leu/Phe/Val/Trp_DH_dimer"/>
</dbReference>
<dbReference type="PRINTS" id="PR00082">
    <property type="entry name" value="GLFDHDRGNASE"/>
</dbReference>
<dbReference type="PIRSF" id="PIRSF000185">
    <property type="entry name" value="Glu_DH"/>
    <property type="match status" value="1"/>
</dbReference>
<feature type="binding site" evidence="6">
    <location>
        <position position="185"/>
    </location>
    <ligand>
        <name>NAD(+)</name>
        <dbReference type="ChEBI" id="CHEBI:57540"/>
    </ligand>
</feature>
<evidence type="ECO:0000256" key="4">
    <source>
        <dbReference type="PIRNR" id="PIRNR000185"/>
    </source>
</evidence>
<reference evidence="10 11" key="1">
    <citation type="submission" date="2020-03" db="EMBL/GenBank/DDBJ databases">
        <title>Assessment of the enzymatic potential of alkaline-tolerant lipase obtained from Bacillus luteus H11 (technogenic soil) for the bioremediation of saline soils contaminated with petroleum substances.</title>
        <authorList>
            <person name="Kalwasinska A."/>
        </authorList>
    </citation>
    <scope>NUCLEOTIDE SEQUENCE [LARGE SCALE GENOMIC DNA]</scope>
    <source>
        <strain evidence="10 11">H11</strain>
    </source>
</reference>
<evidence type="ECO:0000313" key="10">
    <source>
        <dbReference type="EMBL" id="NJP39205.1"/>
    </source>
</evidence>
<evidence type="ECO:0000256" key="6">
    <source>
        <dbReference type="PIRSR" id="PIRSR000185-2"/>
    </source>
</evidence>
<dbReference type="InterPro" id="IPR033922">
    <property type="entry name" value="NAD_bind_Glu_DH"/>
</dbReference>
<dbReference type="CDD" id="cd01076">
    <property type="entry name" value="NAD_bind_1_Glu_DH"/>
    <property type="match status" value="1"/>
</dbReference>
<keyword evidence="6" id="KW-0547">Nucleotide-binding</keyword>
<dbReference type="Pfam" id="PF02812">
    <property type="entry name" value="ELFV_dehydrog_N"/>
    <property type="match status" value="1"/>
</dbReference>
<dbReference type="Proteomes" id="UP000752012">
    <property type="component" value="Unassembled WGS sequence"/>
</dbReference>
<gene>
    <name evidence="10" type="ORF">HCN83_16670</name>
</gene>
<protein>
    <recommendedName>
        <fullName evidence="2 4">Glutamate dehydrogenase</fullName>
    </recommendedName>
</protein>
<dbReference type="Pfam" id="PF00208">
    <property type="entry name" value="ELFV_dehydrog"/>
    <property type="match status" value="1"/>
</dbReference>
<dbReference type="InterPro" id="IPR046346">
    <property type="entry name" value="Aminoacid_DH-like_N_sf"/>
</dbReference>
<feature type="binding site" evidence="6">
    <location>
        <position position="89"/>
    </location>
    <ligand>
        <name>substrate</name>
    </ligand>
</feature>
<dbReference type="Gene3D" id="3.40.50.720">
    <property type="entry name" value="NAD(P)-binding Rossmann-like Domain"/>
    <property type="match status" value="1"/>
</dbReference>
<dbReference type="InterPro" id="IPR006096">
    <property type="entry name" value="Glu/Leu/Phe/Val/Trp_DH_C"/>
</dbReference>
<dbReference type="InterPro" id="IPR014362">
    <property type="entry name" value="Glu_DH"/>
</dbReference>
<sequence>MNTQELYAMINEASEHLELHDDFQQLLRIPERQLAFSVPYESDEGSMRVVEGFRTLHSSLLGPGKGGIRLHPETNIDETSLLASWMTMKNALMHLPFGGAKGGIAADPKQLSDKERERVIRSYIRKLSPYIGRDQDIPAPDVNIGQQEIGWMLDEYEKHLHDPYNAVFTGKDPVIGGIPGRVEATAAGVVHTIRCWLKEQDRSLNNLKVAIQGAGNVGSFCARILADKGAIITAISDSSSTVIDENGINVEKVLKTKTDTGSLGGDHESSAVFEVPCDVLIPAAMGGAIDEETARLIQADLIAEGANGPVTADADRVLEERGIDVLPDILANAGGVVVSYLEWRMNERKEEWSKADALSQLEHYMRQAFSRTNRTKQESGVSYRRAAYYTACRRLADVMQARGLIK</sequence>
<dbReference type="SUPFAM" id="SSF53223">
    <property type="entry name" value="Aminoacid dehydrogenase-like, N-terminal domain"/>
    <property type="match status" value="1"/>
</dbReference>
<evidence type="ECO:0000256" key="5">
    <source>
        <dbReference type="PIRSR" id="PIRSR000185-1"/>
    </source>
</evidence>
<dbReference type="GO" id="GO:0000166">
    <property type="term" value="F:nucleotide binding"/>
    <property type="evidence" value="ECO:0007669"/>
    <property type="project" value="UniProtKB-KW"/>
</dbReference>
<comment type="caution">
    <text evidence="10">The sequence shown here is derived from an EMBL/GenBank/DDBJ whole genome shotgun (WGS) entry which is preliminary data.</text>
</comment>
<dbReference type="SMART" id="SM00839">
    <property type="entry name" value="ELFV_dehydrog"/>
    <property type="match status" value="1"/>
</dbReference>
<dbReference type="InterPro" id="IPR033524">
    <property type="entry name" value="Glu/Leu/Phe/Val_DH_AS"/>
</dbReference>
<feature type="binding site" evidence="6">
    <location>
        <position position="216"/>
    </location>
    <ligand>
        <name>NAD(+)</name>
        <dbReference type="ChEBI" id="CHEBI:57540"/>
    </ligand>
</feature>
<evidence type="ECO:0000256" key="8">
    <source>
        <dbReference type="RuleBase" id="RU004417"/>
    </source>
</evidence>
<evidence type="ECO:0000256" key="1">
    <source>
        <dbReference type="ARBA" id="ARBA00006382"/>
    </source>
</evidence>
<feature type="domain" description="Glutamate/phenylalanine/leucine/valine/L-tryptophan dehydrogenase C-terminal" evidence="9">
    <location>
        <begin position="178"/>
        <end position="403"/>
    </location>
</feature>
<keyword evidence="11" id="KW-1185">Reference proteome</keyword>
<dbReference type="RefSeq" id="WP_168009407.1">
    <property type="nucleotide sequence ID" value="NZ_JAATHJ010000042.1"/>
</dbReference>
<accession>A0A969TW94</accession>
<feature type="binding site" evidence="6">
    <location>
        <position position="65"/>
    </location>
    <ligand>
        <name>substrate</name>
    </ligand>
</feature>
<comment type="similarity">
    <text evidence="1 4 8">Belongs to the Glu/Leu/Phe/Val dehydrogenases family.</text>
</comment>
<proteinExistence type="inferred from homology"/>
<keyword evidence="3 4" id="KW-0560">Oxidoreductase</keyword>
<dbReference type="PROSITE" id="PS00074">
    <property type="entry name" value="GLFV_DEHYDROGENASE"/>
    <property type="match status" value="1"/>
</dbReference>
<organism evidence="10 11">
    <name type="scientific">Alkalicoccus luteus</name>
    <dbReference type="NCBI Taxonomy" id="1237094"/>
    <lineage>
        <taxon>Bacteria</taxon>
        <taxon>Bacillati</taxon>
        <taxon>Bacillota</taxon>
        <taxon>Bacilli</taxon>
        <taxon>Bacillales</taxon>
        <taxon>Bacillaceae</taxon>
        <taxon>Alkalicoccus</taxon>
    </lineage>
</organism>
<name>A0A969TW94_9BACI</name>
<dbReference type="SUPFAM" id="SSF51735">
    <property type="entry name" value="NAD(P)-binding Rossmann-fold domains"/>
    <property type="match status" value="1"/>
</dbReference>
<evidence type="ECO:0000259" key="9">
    <source>
        <dbReference type="SMART" id="SM00839"/>
    </source>
</evidence>
<dbReference type="AlphaFoldDB" id="A0A969TW94"/>
<dbReference type="PANTHER" id="PTHR11606">
    <property type="entry name" value="GLUTAMATE DEHYDROGENASE"/>
    <property type="match status" value="1"/>
</dbReference>
<dbReference type="InterPro" id="IPR006095">
    <property type="entry name" value="Glu/Leu/Phe/Val/Trp_DH"/>
</dbReference>
<evidence type="ECO:0000256" key="7">
    <source>
        <dbReference type="PIRSR" id="PIRSR000185-3"/>
    </source>
</evidence>
<dbReference type="GO" id="GO:0006538">
    <property type="term" value="P:L-glutamate catabolic process"/>
    <property type="evidence" value="ECO:0007669"/>
    <property type="project" value="TreeGrafter"/>
</dbReference>
<feature type="active site" description="Proton donor" evidence="5">
    <location>
        <position position="101"/>
    </location>
</feature>
<dbReference type="InterPro" id="IPR036291">
    <property type="entry name" value="NAD(P)-bd_dom_sf"/>
</dbReference>
<feature type="site" description="Important for catalysis" evidence="7">
    <location>
        <position position="141"/>
    </location>
</feature>
<keyword evidence="6" id="KW-0520">NAD</keyword>
<evidence type="ECO:0000256" key="3">
    <source>
        <dbReference type="ARBA" id="ARBA00023002"/>
    </source>
</evidence>
<feature type="binding site" evidence="6">
    <location>
        <position position="339"/>
    </location>
    <ligand>
        <name>substrate</name>
    </ligand>
</feature>
<evidence type="ECO:0000256" key="2">
    <source>
        <dbReference type="ARBA" id="ARBA00012896"/>
    </source>
</evidence>